<keyword evidence="7" id="KW-1185">Reference proteome</keyword>
<evidence type="ECO:0000259" key="5">
    <source>
        <dbReference type="PROSITE" id="PS51007"/>
    </source>
</evidence>
<evidence type="ECO:0000256" key="1">
    <source>
        <dbReference type="ARBA" id="ARBA00022617"/>
    </source>
</evidence>
<dbReference type="EMBL" id="FOLH01000002">
    <property type="protein sequence ID" value="SFB98474.1"/>
    <property type="molecule type" value="Genomic_DNA"/>
</dbReference>
<evidence type="ECO:0000256" key="4">
    <source>
        <dbReference type="PROSITE-ProRule" id="PRU00433"/>
    </source>
</evidence>
<dbReference type="RefSeq" id="WP_091960127.1">
    <property type="nucleotide sequence ID" value="NZ_FOLH01000002.1"/>
</dbReference>
<dbReference type="Pfam" id="PF00034">
    <property type="entry name" value="Cytochrom_C"/>
    <property type="match status" value="1"/>
</dbReference>
<dbReference type="AlphaFoldDB" id="A0A1I1FGP5"/>
<evidence type="ECO:0000313" key="7">
    <source>
        <dbReference type="Proteomes" id="UP000199058"/>
    </source>
</evidence>
<organism evidence="6 7">
    <name type="scientific">Marinospirillum celere</name>
    <dbReference type="NCBI Taxonomy" id="1122252"/>
    <lineage>
        <taxon>Bacteria</taxon>
        <taxon>Pseudomonadati</taxon>
        <taxon>Pseudomonadota</taxon>
        <taxon>Gammaproteobacteria</taxon>
        <taxon>Oceanospirillales</taxon>
        <taxon>Oceanospirillaceae</taxon>
        <taxon>Marinospirillum</taxon>
    </lineage>
</organism>
<dbReference type="GO" id="GO:0009055">
    <property type="term" value="F:electron transfer activity"/>
    <property type="evidence" value="ECO:0007669"/>
    <property type="project" value="InterPro"/>
</dbReference>
<protein>
    <submittedName>
        <fullName evidence="6">Cytochrome c553</fullName>
    </submittedName>
</protein>
<evidence type="ECO:0000256" key="2">
    <source>
        <dbReference type="ARBA" id="ARBA00022723"/>
    </source>
</evidence>
<proteinExistence type="predicted"/>
<dbReference type="PROSITE" id="PS51007">
    <property type="entry name" value="CYTC"/>
    <property type="match status" value="1"/>
</dbReference>
<sequence length="119" mass="12967">MFSKKTKKILNSVPNHLKTGFYALVLGGFLISSAQAEGFSQRQVEVMAGSCANCHGTEGRLAGVVPAIAKRPAGVLEAQLLAFKRDEEPRATVMDRIAKGYTEEELRALAHYFANLDNK</sequence>
<dbReference type="GO" id="GO:0020037">
    <property type="term" value="F:heme binding"/>
    <property type="evidence" value="ECO:0007669"/>
    <property type="project" value="InterPro"/>
</dbReference>
<keyword evidence="2 4" id="KW-0479">Metal-binding</keyword>
<dbReference type="SUPFAM" id="SSF46626">
    <property type="entry name" value="Cytochrome c"/>
    <property type="match status" value="1"/>
</dbReference>
<evidence type="ECO:0000313" key="6">
    <source>
        <dbReference type="EMBL" id="SFB98474.1"/>
    </source>
</evidence>
<name>A0A1I1FGP5_9GAMM</name>
<keyword evidence="1 4" id="KW-0349">Heme</keyword>
<dbReference type="STRING" id="1122252.SAMN05660443_0998"/>
<dbReference type="InterPro" id="IPR009056">
    <property type="entry name" value="Cyt_c-like_dom"/>
</dbReference>
<reference evidence="6 7" key="1">
    <citation type="submission" date="2016-10" db="EMBL/GenBank/DDBJ databases">
        <authorList>
            <person name="de Groot N.N."/>
        </authorList>
    </citation>
    <scope>NUCLEOTIDE SEQUENCE [LARGE SCALE GENOMIC DNA]</scope>
    <source>
        <strain evidence="6 7">DSM 18438</strain>
    </source>
</reference>
<dbReference type="InterPro" id="IPR036909">
    <property type="entry name" value="Cyt_c-like_dom_sf"/>
</dbReference>
<dbReference type="GO" id="GO:0046872">
    <property type="term" value="F:metal ion binding"/>
    <property type="evidence" value="ECO:0007669"/>
    <property type="project" value="UniProtKB-KW"/>
</dbReference>
<dbReference type="Gene3D" id="1.10.760.10">
    <property type="entry name" value="Cytochrome c-like domain"/>
    <property type="match status" value="1"/>
</dbReference>
<gene>
    <name evidence="6" type="ORF">SAMN05660443_0998</name>
</gene>
<dbReference type="OrthoDB" id="188778at2"/>
<keyword evidence="3 4" id="KW-0408">Iron</keyword>
<evidence type="ECO:0000256" key="3">
    <source>
        <dbReference type="ARBA" id="ARBA00023004"/>
    </source>
</evidence>
<dbReference type="Proteomes" id="UP000199058">
    <property type="component" value="Unassembled WGS sequence"/>
</dbReference>
<feature type="domain" description="Cytochrome c" evidence="5">
    <location>
        <begin position="33"/>
        <end position="117"/>
    </location>
</feature>
<accession>A0A1I1FGP5</accession>